<evidence type="ECO:0000313" key="2">
    <source>
        <dbReference type="Proteomes" id="UP000237105"/>
    </source>
</evidence>
<evidence type="ECO:0000313" key="1">
    <source>
        <dbReference type="EMBL" id="PON67588.1"/>
    </source>
</evidence>
<accession>A0A2P5D2T8</accession>
<dbReference type="Proteomes" id="UP000237105">
    <property type="component" value="Unassembled WGS sequence"/>
</dbReference>
<keyword evidence="2" id="KW-1185">Reference proteome</keyword>
<comment type="caution">
    <text evidence="1">The sequence shown here is derived from an EMBL/GenBank/DDBJ whole genome shotgun (WGS) entry which is preliminary data.</text>
</comment>
<organism evidence="1 2">
    <name type="scientific">Parasponia andersonii</name>
    <name type="common">Sponia andersonii</name>
    <dbReference type="NCBI Taxonomy" id="3476"/>
    <lineage>
        <taxon>Eukaryota</taxon>
        <taxon>Viridiplantae</taxon>
        <taxon>Streptophyta</taxon>
        <taxon>Embryophyta</taxon>
        <taxon>Tracheophyta</taxon>
        <taxon>Spermatophyta</taxon>
        <taxon>Magnoliopsida</taxon>
        <taxon>eudicotyledons</taxon>
        <taxon>Gunneridae</taxon>
        <taxon>Pentapetalae</taxon>
        <taxon>rosids</taxon>
        <taxon>fabids</taxon>
        <taxon>Rosales</taxon>
        <taxon>Cannabaceae</taxon>
        <taxon>Parasponia</taxon>
    </lineage>
</organism>
<protein>
    <submittedName>
        <fullName evidence="1">Uncharacterized protein</fullName>
    </submittedName>
</protein>
<reference evidence="2" key="1">
    <citation type="submission" date="2016-06" db="EMBL/GenBank/DDBJ databases">
        <title>Parallel loss of symbiosis genes in relatives of nitrogen-fixing non-legume Parasponia.</title>
        <authorList>
            <person name="Van Velzen R."/>
            <person name="Holmer R."/>
            <person name="Bu F."/>
            <person name="Rutten L."/>
            <person name="Van Zeijl A."/>
            <person name="Liu W."/>
            <person name="Santuari L."/>
            <person name="Cao Q."/>
            <person name="Sharma T."/>
            <person name="Shen D."/>
            <person name="Roswanjaya Y."/>
            <person name="Wardhani T."/>
            <person name="Kalhor M.S."/>
            <person name="Jansen J."/>
            <person name="Van den Hoogen J."/>
            <person name="Gungor B."/>
            <person name="Hartog M."/>
            <person name="Hontelez J."/>
            <person name="Verver J."/>
            <person name="Yang W.-C."/>
            <person name="Schijlen E."/>
            <person name="Repin R."/>
            <person name="Schilthuizen M."/>
            <person name="Schranz E."/>
            <person name="Heidstra R."/>
            <person name="Miyata K."/>
            <person name="Fedorova E."/>
            <person name="Kohlen W."/>
            <person name="Bisseling T."/>
            <person name="Smit S."/>
            <person name="Geurts R."/>
        </authorList>
    </citation>
    <scope>NUCLEOTIDE SEQUENCE [LARGE SCALE GENOMIC DNA]</scope>
    <source>
        <strain evidence="2">cv. WU1-14</strain>
    </source>
</reference>
<gene>
    <name evidence="1" type="ORF">PanWU01x14_102250</name>
</gene>
<dbReference type="AlphaFoldDB" id="A0A2P5D2T8"/>
<name>A0A2P5D2T8_PARAD</name>
<dbReference type="EMBL" id="JXTB01000070">
    <property type="protein sequence ID" value="PON67588.1"/>
    <property type="molecule type" value="Genomic_DNA"/>
</dbReference>
<proteinExistence type="predicted"/>
<sequence>MLYVKVDGIKAFRKTIEGLIKVERLSMSAFLWSRSLLSMNLLSAFNSSTTSRFLLSAYLLLMCLSSLGQPCIVDKSEAHKIESLVVDLHIYRSRFAFSLINGQNVEVLEDMSEKETIRKRISPIFYSIDHLMKNNEL</sequence>